<organism evidence="3 4">
    <name type="scientific">Thermococcus celericrescens</name>
    <dbReference type="NCBI Taxonomy" id="227598"/>
    <lineage>
        <taxon>Archaea</taxon>
        <taxon>Methanobacteriati</taxon>
        <taxon>Methanobacteriota</taxon>
        <taxon>Thermococci</taxon>
        <taxon>Thermococcales</taxon>
        <taxon>Thermococcaceae</taxon>
        <taxon>Thermococcus</taxon>
    </lineage>
</organism>
<dbReference type="InterPro" id="IPR051203">
    <property type="entry name" value="Polysaccharide_Synthase-Rel"/>
</dbReference>
<dbReference type="Gene3D" id="3.40.50.720">
    <property type="entry name" value="NAD(P)-binding Rossmann-like Domain"/>
    <property type="match status" value="1"/>
</dbReference>
<dbReference type="AlphaFoldDB" id="A0A100XYF8"/>
<dbReference type="RefSeq" id="WP_058938504.1">
    <property type="nucleotide sequence ID" value="NZ_LLYW01000015.1"/>
</dbReference>
<comment type="similarity">
    <text evidence="1">Belongs to the polysaccharide synthase family.</text>
</comment>
<dbReference type="Pfam" id="PF02719">
    <property type="entry name" value="Polysacc_synt_2"/>
    <property type="match status" value="1"/>
</dbReference>
<sequence>MEENVFKNKNVLVTGGTGSIGREIVRQLLRTEVNKVVVMSRDEIKHFIMRKEILDDRLEFVVGDVRDFQSASNVFKLYDINIVFHAAAMKHVVISEEFPFEAVKTNIIGTQNLVELALHHGTEKFVTISTDKAANPTTVMGATKFIAERITLNANKLAKNESAFMVVRFGNVANSRGSVIPIFITTLVNKKTLFVSDPEVTRFIMRISDAVRLVFKATELAKGGELFILKMNAFKLGDLVEVMRRDIAPLVGIDPGEVTVKLIGLSPGEKLHEDLINEVESHYIEDLGNMYRIKIGEPSLGEVHSNVVKYSSKEAPKLSRKELRDIVLEYLRIGGQHNGEQ</sequence>
<feature type="domain" description="Polysaccharide biosynthesis protein CapD-like" evidence="2">
    <location>
        <begin position="11"/>
        <end position="294"/>
    </location>
</feature>
<evidence type="ECO:0000313" key="3">
    <source>
        <dbReference type="EMBL" id="KUH33790.1"/>
    </source>
</evidence>
<proteinExistence type="inferred from homology"/>
<dbReference type="OrthoDB" id="4907at2157"/>
<comment type="caution">
    <text evidence="3">The sequence shown here is derived from an EMBL/GenBank/DDBJ whole genome shotgun (WGS) entry which is preliminary data.</text>
</comment>
<dbReference type="SUPFAM" id="SSF51735">
    <property type="entry name" value="NAD(P)-binding Rossmann-fold domains"/>
    <property type="match status" value="1"/>
</dbReference>
<reference evidence="3 4" key="1">
    <citation type="submission" date="2015-10" db="EMBL/GenBank/DDBJ databases">
        <title>Draft genome sequence of Thermococcus celericrescens strain DSM 17994.</title>
        <authorList>
            <person name="Hong S.-J."/>
            <person name="Park C.-E."/>
            <person name="Shin J.-H."/>
        </authorList>
    </citation>
    <scope>NUCLEOTIDE SEQUENCE [LARGE SCALE GENOMIC DNA]</scope>
    <source>
        <strain evidence="3 4">DSM 17994</strain>
    </source>
</reference>
<dbReference type="STRING" id="227598.APY94_04515"/>
<evidence type="ECO:0000313" key="4">
    <source>
        <dbReference type="Proteomes" id="UP000053462"/>
    </source>
</evidence>
<dbReference type="InterPro" id="IPR003869">
    <property type="entry name" value="Polysac_CapD-like"/>
</dbReference>
<dbReference type="PANTHER" id="PTHR43318">
    <property type="entry name" value="UDP-N-ACETYLGLUCOSAMINE 4,6-DEHYDRATASE"/>
    <property type="match status" value="1"/>
</dbReference>
<protein>
    <recommendedName>
        <fullName evidence="2">Polysaccharide biosynthesis protein CapD-like domain-containing protein</fullName>
    </recommendedName>
</protein>
<keyword evidence="4" id="KW-1185">Reference proteome</keyword>
<evidence type="ECO:0000256" key="1">
    <source>
        <dbReference type="ARBA" id="ARBA00007430"/>
    </source>
</evidence>
<accession>A0A100XYF8</accession>
<dbReference type="Proteomes" id="UP000053462">
    <property type="component" value="Unassembled WGS sequence"/>
</dbReference>
<gene>
    <name evidence="3" type="ORF">APY94_04515</name>
</gene>
<dbReference type="InterPro" id="IPR036291">
    <property type="entry name" value="NAD(P)-bd_dom_sf"/>
</dbReference>
<name>A0A100XYF8_9EURY</name>
<dbReference type="EMBL" id="LLYW01000015">
    <property type="protein sequence ID" value="KUH33790.1"/>
    <property type="molecule type" value="Genomic_DNA"/>
</dbReference>
<dbReference type="PANTHER" id="PTHR43318:SF2">
    <property type="entry name" value="UDP-N-ACETYLGLUCOSAMINE 4,6-DEHYDRATASE (INVERTING)"/>
    <property type="match status" value="1"/>
</dbReference>
<dbReference type="CDD" id="cd05237">
    <property type="entry name" value="UDP_invert_4-6DH_SDR_e"/>
    <property type="match status" value="1"/>
</dbReference>
<evidence type="ECO:0000259" key="2">
    <source>
        <dbReference type="Pfam" id="PF02719"/>
    </source>
</evidence>